<evidence type="ECO:0000313" key="2">
    <source>
        <dbReference type="EnsemblFungi" id="EJT77470"/>
    </source>
</evidence>
<dbReference type="EMBL" id="GL385397">
    <property type="protein sequence ID" value="EJT77470.1"/>
    <property type="molecule type" value="Genomic_DNA"/>
</dbReference>
<dbReference type="HOGENOM" id="CLU_2687967_0_0_1"/>
<accession>J3P1I5</accession>
<dbReference type="Proteomes" id="UP000006039">
    <property type="component" value="Unassembled WGS sequence"/>
</dbReference>
<keyword evidence="3" id="KW-1185">Reference proteome</keyword>
<name>J3P1I5_GAET3</name>
<reference evidence="1" key="3">
    <citation type="submission" date="2010-09" db="EMBL/GenBank/DDBJ databases">
        <title>Annotation of Gaeumannomyces graminis var. tritici R3-111a-1.</title>
        <authorList>
            <consortium name="The Broad Institute Genome Sequencing Platform"/>
            <person name="Ma L.-J."/>
            <person name="Dead R."/>
            <person name="Young S.K."/>
            <person name="Zeng Q."/>
            <person name="Gargeya S."/>
            <person name="Fitzgerald M."/>
            <person name="Haas B."/>
            <person name="Abouelleil A."/>
            <person name="Alvarado L."/>
            <person name="Arachchi H.M."/>
            <person name="Berlin A."/>
            <person name="Brown A."/>
            <person name="Chapman S.B."/>
            <person name="Chen Z."/>
            <person name="Dunbar C."/>
            <person name="Freedman E."/>
            <person name="Gearin G."/>
            <person name="Gellesch M."/>
            <person name="Goldberg J."/>
            <person name="Griggs A."/>
            <person name="Gujja S."/>
            <person name="Heiman D."/>
            <person name="Howarth C."/>
            <person name="Larson L."/>
            <person name="Lui A."/>
            <person name="MacDonald P.J.P."/>
            <person name="Mehta T."/>
            <person name="Montmayeur A."/>
            <person name="Murphy C."/>
            <person name="Neiman D."/>
            <person name="Pearson M."/>
            <person name="Priest M."/>
            <person name="Roberts A."/>
            <person name="Saif S."/>
            <person name="Shea T."/>
            <person name="Shenoy N."/>
            <person name="Sisk P."/>
            <person name="Stolte C."/>
            <person name="Sykes S."/>
            <person name="Yandava C."/>
            <person name="Wortman J."/>
            <person name="Nusbaum C."/>
            <person name="Birren B."/>
        </authorList>
    </citation>
    <scope>NUCLEOTIDE SEQUENCE</scope>
    <source>
        <strain evidence="1">R3-111a-1</strain>
    </source>
</reference>
<reference evidence="3" key="1">
    <citation type="submission" date="2010-07" db="EMBL/GenBank/DDBJ databases">
        <title>The genome sequence of Gaeumannomyces graminis var. tritici strain R3-111a-1.</title>
        <authorList>
            <consortium name="The Broad Institute Genome Sequencing Platform"/>
            <person name="Ma L.-J."/>
            <person name="Dead R."/>
            <person name="Young S."/>
            <person name="Zeng Q."/>
            <person name="Koehrsen M."/>
            <person name="Alvarado L."/>
            <person name="Berlin A."/>
            <person name="Chapman S.B."/>
            <person name="Chen Z."/>
            <person name="Freedman E."/>
            <person name="Gellesch M."/>
            <person name="Goldberg J."/>
            <person name="Griggs A."/>
            <person name="Gujja S."/>
            <person name="Heilman E.R."/>
            <person name="Heiman D."/>
            <person name="Hepburn T."/>
            <person name="Howarth C."/>
            <person name="Jen D."/>
            <person name="Larson L."/>
            <person name="Mehta T."/>
            <person name="Neiman D."/>
            <person name="Pearson M."/>
            <person name="Roberts A."/>
            <person name="Saif S."/>
            <person name="Shea T."/>
            <person name="Shenoy N."/>
            <person name="Sisk P."/>
            <person name="Stolte C."/>
            <person name="Sykes S."/>
            <person name="Walk T."/>
            <person name="White J."/>
            <person name="Yandava C."/>
            <person name="Haas B."/>
            <person name="Nusbaum C."/>
            <person name="Birren B."/>
        </authorList>
    </citation>
    <scope>NUCLEOTIDE SEQUENCE [LARGE SCALE GENOMIC DNA]</scope>
    <source>
        <strain evidence="3">R3-111a-1</strain>
    </source>
</reference>
<organism evidence="1">
    <name type="scientific">Gaeumannomyces tritici (strain R3-111a-1)</name>
    <name type="common">Wheat and barley take-all root rot fungus</name>
    <name type="synonym">Gaeumannomyces graminis var. tritici</name>
    <dbReference type="NCBI Taxonomy" id="644352"/>
    <lineage>
        <taxon>Eukaryota</taxon>
        <taxon>Fungi</taxon>
        <taxon>Dikarya</taxon>
        <taxon>Ascomycota</taxon>
        <taxon>Pezizomycotina</taxon>
        <taxon>Sordariomycetes</taxon>
        <taxon>Sordariomycetidae</taxon>
        <taxon>Magnaporthales</taxon>
        <taxon>Magnaporthaceae</taxon>
        <taxon>Gaeumannomyces</taxon>
    </lineage>
</organism>
<reference evidence="2" key="4">
    <citation type="journal article" date="2015" name="G3 (Bethesda)">
        <title>Genome sequences of three phytopathogenic species of the Magnaporthaceae family of fungi.</title>
        <authorList>
            <person name="Okagaki L.H."/>
            <person name="Nunes C.C."/>
            <person name="Sailsbery J."/>
            <person name="Clay B."/>
            <person name="Brown D."/>
            <person name="John T."/>
            <person name="Oh Y."/>
            <person name="Young N."/>
            <person name="Fitzgerald M."/>
            <person name="Haas B.J."/>
            <person name="Zeng Q."/>
            <person name="Young S."/>
            <person name="Adiconis X."/>
            <person name="Fan L."/>
            <person name="Levin J.Z."/>
            <person name="Mitchell T.K."/>
            <person name="Okubara P.A."/>
            <person name="Farman M.L."/>
            <person name="Kohn L.M."/>
            <person name="Birren B."/>
            <person name="Ma L.-J."/>
            <person name="Dean R.A."/>
        </authorList>
    </citation>
    <scope>NUCLEOTIDE SEQUENCE</scope>
    <source>
        <strain evidence="2">R3-111a-1</strain>
    </source>
</reference>
<evidence type="ECO:0000313" key="1">
    <source>
        <dbReference type="EMBL" id="EJT77470.1"/>
    </source>
</evidence>
<reference evidence="2" key="5">
    <citation type="submission" date="2018-04" db="UniProtKB">
        <authorList>
            <consortium name="EnsemblFungi"/>
        </authorList>
    </citation>
    <scope>IDENTIFICATION</scope>
    <source>
        <strain evidence="2">R3-111a-1</strain>
    </source>
</reference>
<dbReference type="VEuPathDB" id="FungiDB:GGTG_07382"/>
<sequence>MLQSFADERKKEGACLYCFNLESISAFSFCLPGRAKLNALILIIVGKMGSKCRRIRGEVNACLKVSKAVCISVV</sequence>
<reference evidence="1" key="2">
    <citation type="submission" date="2010-07" db="EMBL/GenBank/DDBJ databases">
        <authorList>
            <consortium name="The Broad Institute Genome Sequencing Platform"/>
            <consortium name="Broad Institute Genome Sequencing Center for Infectious Disease"/>
            <person name="Ma L.-J."/>
            <person name="Dead R."/>
            <person name="Young S."/>
            <person name="Zeng Q."/>
            <person name="Koehrsen M."/>
            <person name="Alvarado L."/>
            <person name="Berlin A."/>
            <person name="Chapman S.B."/>
            <person name="Chen Z."/>
            <person name="Freedman E."/>
            <person name="Gellesch M."/>
            <person name="Goldberg J."/>
            <person name="Griggs A."/>
            <person name="Gujja S."/>
            <person name="Heilman E.R."/>
            <person name="Heiman D."/>
            <person name="Hepburn T."/>
            <person name="Howarth C."/>
            <person name="Jen D."/>
            <person name="Larson L."/>
            <person name="Mehta T."/>
            <person name="Neiman D."/>
            <person name="Pearson M."/>
            <person name="Roberts A."/>
            <person name="Saif S."/>
            <person name="Shea T."/>
            <person name="Shenoy N."/>
            <person name="Sisk P."/>
            <person name="Stolte C."/>
            <person name="Sykes S."/>
            <person name="Walk T."/>
            <person name="White J."/>
            <person name="Yandava C."/>
            <person name="Haas B."/>
            <person name="Nusbaum C."/>
            <person name="Birren B."/>
        </authorList>
    </citation>
    <scope>NUCLEOTIDE SEQUENCE</scope>
    <source>
        <strain evidence="1">R3-111a-1</strain>
    </source>
</reference>
<protein>
    <submittedName>
        <fullName evidence="1 2">Uncharacterized protein</fullName>
    </submittedName>
</protein>
<dbReference type="RefSeq" id="XP_009223470.1">
    <property type="nucleotide sequence ID" value="XM_009225206.1"/>
</dbReference>
<dbReference type="EnsemblFungi" id="EJT77470">
    <property type="protein sequence ID" value="EJT77470"/>
    <property type="gene ID" value="GGTG_07382"/>
</dbReference>
<evidence type="ECO:0000313" key="3">
    <source>
        <dbReference type="Proteomes" id="UP000006039"/>
    </source>
</evidence>
<dbReference type="GeneID" id="20347840"/>
<gene>
    <name evidence="2" type="primary">20347840</name>
    <name evidence="1" type="ORF">GGTG_07382</name>
</gene>
<proteinExistence type="predicted"/>
<dbReference type="AlphaFoldDB" id="J3P1I5"/>